<evidence type="ECO:0008006" key="4">
    <source>
        <dbReference type="Google" id="ProtNLM"/>
    </source>
</evidence>
<sequence length="185" mass="20587">MEATDLDELTSKTSMLMMRFEQRCQAVEQQLQVLAHDLQYLSRQLPEVVRHTADSALRTVPDKVKGGLQQAIDHHEQQLHAVGREVGQGVAQLGREMARLEGLHRMLVWKVVGVTAACLALLLVGGMWLLIHYTGVIHDKQLSAETLKMYNAADVVECDGRLCANVDAKGAHYGNHGEYVPIKPR</sequence>
<proteinExistence type="predicted"/>
<feature type="transmembrane region" description="Helical" evidence="1">
    <location>
        <begin position="107"/>
        <end position="131"/>
    </location>
</feature>
<evidence type="ECO:0000313" key="3">
    <source>
        <dbReference type="Proteomes" id="UP000620046"/>
    </source>
</evidence>
<comment type="caution">
    <text evidence="2">The sequence shown here is derived from an EMBL/GenBank/DDBJ whole genome shotgun (WGS) entry which is preliminary data.</text>
</comment>
<dbReference type="Proteomes" id="UP000620046">
    <property type="component" value="Unassembled WGS sequence"/>
</dbReference>
<protein>
    <recommendedName>
        <fullName evidence="4">Relaxation protein</fullName>
    </recommendedName>
</protein>
<dbReference type="EMBL" id="BMJA01000006">
    <property type="protein sequence ID" value="GGA50637.1"/>
    <property type="molecule type" value="Genomic_DNA"/>
</dbReference>
<reference evidence="3" key="1">
    <citation type="journal article" date="2019" name="Int. J. Syst. Evol. Microbiol.">
        <title>The Global Catalogue of Microorganisms (GCM) 10K type strain sequencing project: providing services to taxonomists for standard genome sequencing and annotation.</title>
        <authorList>
            <consortium name="The Broad Institute Genomics Platform"/>
            <consortium name="The Broad Institute Genome Sequencing Center for Infectious Disease"/>
            <person name="Wu L."/>
            <person name="Ma J."/>
        </authorList>
    </citation>
    <scope>NUCLEOTIDE SEQUENCE [LARGE SCALE GENOMIC DNA]</scope>
    <source>
        <strain evidence="3">CGMCC 1.15439</strain>
    </source>
</reference>
<gene>
    <name evidence="2" type="ORF">GCM10010981_45020</name>
</gene>
<organism evidence="2 3">
    <name type="scientific">Dyella nitratireducens</name>
    <dbReference type="NCBI Taxonomy" id="1849580"/>
    <lineage>
        <taxon>Bacteria</taxon>
        <taxon>Pseudomonadati</taxon>
        <taxon>Pseudomonadota</taxon>
        <taxon>Gammaproteobacteria</taxon>
        <taxon>Lysobacterales</taxon>
        <taxon>Rhodanobacteraceae</taxon>
        <taxon>Dyella</taxon>
    </lineage>
</organism>
<evidence type="ECO:0000313" key="2">
    <source>
        <dbReference type="EMBL" id="GGA50637.1"/>
    </source>
</evidence>
<name>A0ABQ1GV29_9GAMM</name>
<evidence type="ECO:0000256" key="1">
    <source>
        <dbReference type="SAM" id="Phobius"/>
    </source>
</evidence>
<keyword evidence="1" id="KW-1133">Transmembrane helix</keyword>
<dbReference type="RefSeq" id="WP_188798057.1">
    <property type="nucleotide sequence ID" value="NZ_BMJA01000006.1"/>
</dbReference>
<keyword evidence="3" id="KW-1185">Reference proteome</keyword>
<accession>A0ABQ1GV29</accession>
<keyword evidence="1" id="KW-0812">Transmembrane</keyword>
<keyword evidence="1" id="KW-0472">Membrane</keyword>